<keyword evidence="1" id="KW-0812">Transmembrane</keyword>
<dbReference type="RefSeq" id="WP_170301720.1">
    <property type="nucleotide sequence ID" value="NZ_CP062803.1"/>
</dbReference>
<keyword evidence="1" id="KW-0472">Membrane</keyword>
<feature type="transmembrane region" description="Helical" evidence="1">
    <location>
        <begin position="20"/>
        <end position="40"/>
    </location>
</feature>
<evidence type="ECO:0000313" key="3">
    <source>
        <dbReference type="Proteomes" id="UP000397656"/>
    </source>
</evidence>
<dbReference type="AlphaFoldDB" id="A0A7M2GSR6"/>
<name>A0A7M2GSR6_9BURK</name>
<sequence>MNVNNRLDRLERQARKSRRLLVACLIAMAMVAASGFATYLDDDGASIHPASYRVQS</sequence>
<proteinExistence type="predicted"/>
<protein>
    <submittedName>
        <fullName evidence="2">Uncharacterized protein</fullName>
    </submittedName>
</protein>
<evidence type="ECO:0000313" key="2">
    <source>
        <dbReference type="EMBL" id="QOT75082.1"/>
    </source>
</evidence>
<dbReference type="EMBL" id="CP062803">
    <property type="protein sequence ID" value="QOT75082.1"/>
    <property type="molecule type" value="Genomic_DNA"/>
</dbReference>
<accession>A0A7M2GSR6</accession>
<organism evidence="2 3">
    <name type="scientific">Cupriavidus basilensis</name>
    <dbReference type="NCBI Taxonomy" id="68895"/>
    <lineage>
        <taxon>Bacteria</taxon>
        <taxon>Pseudomonadati</taxon>
        <taxon>Pseudomonadota</taxon>
        <taxon>Betaproteobacteria</taxon>
        <taxon>Burkholderiales</taxon>
        <taxon>Burkholderiaceae</taxon>
        <taxon>Cupriavidus</taxon>
    </lineage>
</organism>
<keyword evidence="1" id="KW-1133">Transmembrane helix</keyword>
<evidence type="ECO:0000256" key="1">
    <source>
        <dbReference type="SAM" id="Phobius"/>
    </source>
</evidence>
<dbReference type="GeneID" id="98401749"/>
<dbReference type="Proteomes" id="UP000397656">
    <property type="component" value="Chromosome 1"/>
</dbReference>
<gene>
    <name evidence="2" type="ORF">F7R26_012600</name>
</gene>
<reference evidence="2 3" key="1">
    <citation type="submission" date="2020-10" db="EMBL/GenBank/DDBJ databases">
        <title>Complete genome sequence of Cupriavidus basilensis CCUG 49340T.</title>
        <authorList>
            <person name="Salva-Serra F."/>
            <person name="Donoso R.A."/>
            <person name="Cho K.H."/>
            <person name="Yoo J.A."/>
            <person name="Lee K."/>
            <person name="Yoon S.-H."/>
            <person name="Perez-Pantoja D."/>
            <person name="Moore E.R.B."/>
        </authorList>
    </citation>
    <scope>NUCLEOTIDE SEQUENCE [LARGE SCALE GENOMIC DNA]</scope>
    <source>
        <strain evidence="3">CCUG 49340</strain>
    </source>
</reference>